<evidence type="ECO:0000256" key="1">
    <source>
        <dbReference type="SAM" id="MobiDB-lite"/>
    </source>
</evidence>
<organism evidence="2 3">
    <name type="scientific">Chryseobacterium limigenitum</name>
    <dbReference type="NCBI Taxonomy" id="1612149"/>
    <lineage>
        <taxon>Bacteria</taxon>
        <taxon>Pseudomonadati</taxon>
        <taxon>Bacteroidota</taxon>
        <taxon>Flavobacteriia</taxon>
        <taxon>Flavobacteriales</taxon>
        <taxon>Weeksellaceae</taxon>
        <taxon>Chryseobacterium group</taxon>
        <taxon>Chryseobacterium</taxon>
    </lineage>
</organism>
<evidence type="ECO:0000313" key="2">
    <source>
        <dbReference type="EMBL" id="SFZ95150.1"/>
    </source>
</evidence>
<dbReference type="AlphaFoldDB" id="A0A1K2IS63"/>
<name>A0A1K2IS63_9FLAO</name>
<accession>A0A1K2IS63</accession>
<sequence>MSTDKTILKSWFITGEKPTQDQFWAWMDSYYHKNELLSMNAVYGLENALANKAEASSLQYFAIKDGSNITNIEDWKDKLNINQLDLKKANKDASELSQDNITAWKSVLNVGELPENVATNDGEDDNGDPISGTSYTKEQSDEKYYQKVAPQYFNSNYVLLADGTTKAAGDLGKNVANSSLTSIAGAGLTLGADWAINTAGLSYSITGLSDVSNNTAFNTLLSQNAAGRIGKTNGKQPFLNLPTMLSDAEKTNWKTQMNGGWTTNTMSVGLISPPIINKALNSNTWIVLKGANLNLPPTSFGLEIMNEAGNTVLATVPNAQIQLYQNGIDLTFYYNFHSLANGNYRIRLWNGVAYYVTSLTIQVTDTLRAVDLGLLNWNVKTYNDATSSVIYGDGPLARITPDAAVKPLAEGPDIIASVKSNVLFGAGQDFYLRFNISYNDTSTTNADTFIGLMAESTPNSLSNNNFLNFLFDSFIVHYTAVNFAFNGTPVESTNTGSLSTKGITIIRKGITYSVIIETQTQGTKFFSLTNTSAAVALCMLGTNSQRAYQFSVAIQEAYLLN</sequence>
<reference evidence="3" key="1">
    <citation type="submission" date="2016-10" db="EMBL/GenBank/DDBJ databases">
        <authorList>
            <person name="Varghese N."/>
            <person name="Submissions S."/>
        </authorList>
    </citation>
    <scope>NUCLEOTIDE SEQUENCE [LARGE SCALE GENOMIC DNA]</scope>
    <source>
        <strain evidence="3">SUR2</strain>
    </source>
</reference>
<dbReference type="STRING" id="1612149.SAMN05216324_108170"/>
<gene>
    <name evidence="2" type="ORF">SAMN05216324_108170</name>
</gene>
<dbReference type="EMBL" id="FPKW01000008">
    <property type="protein sequence ID" value="SFZ95150.1"/>
    <property type="molecule type" value="Genomic_DNA"/>
</dbReference>
<dbReference type="RefSeq" id="WP_072410369.1">
    <property type="nucleotide sequence ID" value="NZ_FPKW01000008.1"/>
</dbReference>
<keyword evidence="3" id="KW-1185">Reference proteome</keyword>
<protein>
    <submittedName>
        <fullName evidence="2">Uncharacterized protein</fullName>
    </submittedName>
</protein>
<feature type="region of interest" description="Disordered" evidence="1">
    <location>
        <begin position="117"/>
        <end position="137"/>
    </location>
</feature>
<evidence type="ECO:0000313" key="3">
    <source>
        <dbReference type="Proteomes" id="UP000182034"/>
    </source>
</evidence>
<dbReference type="Proteomes" id="UP000182034">
    <property type="component" value="Unassembled WGS sequence"/>
</dbReference>
<dbReference type="OrthoDB" id="6315383at2"/>
<proteinExistence type="predicted"/>